<name>A0A518DLS9_9BACT</name>
<keyword evidence="7" id="KW-1185">Reference proteome</keyword>
<feature type="domain" description="DUF1585" evidence="3">
    <location>
        <begin position="702"/>
        <end position="770"/>
    </location>
</feature>
<feature type="region of interest" description="Disordered" evidence="1">
    <location>
        <begin position="502"/>
        <end position="524"/>
    </location>
</feature>
<feature type="signal peptide" evidence="2">
    <location>
        <begin position="1"/>
        <end position="22"/>
    </location>
</feature>
<evidence type="ECO:0000256" key="1">
    <source>
        <dbReference type="SAM" id="MobiDB-lite"/>
    </source>
</evidence>
<dbReference type="Pfam" id="PF07631">
    <property type="entry name" value="PSD4"/>
    <property type="match status" value="1"/>
</dbReference>
<organism evidence="6 7">
    <name type="scientific">Lignipirellula cremea</name>
    <dbReference type="NCBI Taxonomy" id="2528010"/>
    <lineage>
        <taxon>Bacteria</taxon>
        <taxon>Pseudomonadati</taxon>
        <taxon>Planctomycetota</taxon>
        <taxon>Planctomycetia</taxon>
        <taxon>Pirellulales</taxon>
        <taxon>Pirellulaceae</taxon>
        <taxon>Lignipirellula</taxon>
    </lineage>
</organism>
<protein>
    <recommendedName>
        <fullName evidence="8">Planctomycete cytochrome C</fullName>
    </recommendedName>
</protein>
<keyword evidence="2" id="KW-0732">Signal</keyword>
<reference evidence="6 7" key="1">
    <citation type="submission" date="2019-02" db="EMBL/GenBank/DDBJ databases">
        <title>Deep-cultivation of Planctomycetes and their phenomic and genomic characterization uncovers novel biology.</title>
        <authorList>
            <person name="Wiegand S."/>
            <person name="Jogler M."/>
            <person name="Boedeker C."/>
            <person name="Pinto D."/>
            <person name="Vollmers J."/>
            <person name="Rivas-Marin E."/>
            <person name="Kohn T."/>
            <person name="Peeters S.H."/>
            <person name="Heuer A."/>
            <person name="Rast P."/>
            <person name="Oberbeckmann S."/>
            <person name="Bunk B."/>
            <person name="Jeske O."/>
            <person name="Meyerdierks A."/>
            <person name="Storesund J.E."/>
            <person name="Kallscheuer N."/>
            <person name="Luecker S."/>
            <person name="Lage O.M."/>
            <person name="Pohl T."/>
            <person name="Merkel B.J."/>
            <person name="Hornburger P."/>
            <person name="Mueller R.-W."/>
            <person name="Bruemmer F."/>
            <person name="Labrenz M."/>
            <person name="Spormann A.M."/>
            <person name="Op den Camp H."/>
            <person name="Overmann J."/>
            <person name="Amann R."/>
            <person name="Jetten M.S.M."/>
            <person name="Mascher T."/>
            <person name="Medema M.H."/>
            <person name="Devos D.P."/>
            <person name="Kaster A.-K."/>
            <person name="Ovreas L."/>
            <person name="Rohde M."/>
            <person name="Galperin M.Y."/>
            <person name="Jogler C."/>
        </authorList>
    </citation>
    <scope>NUCLEOTIDE SEQUENCE [LARGE SCALE GENOMIC DNA]</scope>
    <source>
        <strain evidence="6 7">Pla85_3_4</strain>
    </source>
</reference>
<dbReference type="Pfam" id="PF07624">
    <property type="entry name" value="PSD2"/>
    <property type="match status" value="1"/>
</dbReference>
<dbReference type="EMBL" id="CP036433">
    <property type="protein sequence ID" value="QDU92797.1"/>
    <property type="molecule type" value="Genomic_DNA"/>
</dbReference>
<dbReference type="AlphaFoldDB" id="A0A518DLS9"/>
<dbReference type="KEGG" id="lcre:Pla8534_05700"/>
<proteinExistence type="predicted"/>
<feature type="domain" description="DUF1592" evidence="5">
    <location>
        <begin position="365"/>
        <end position="480"/>
    </location>
</feature>
<dbReference type="OrthoDB" id="221599at2"/>
<dbReference type="RefSeq" id="WP_145049062.1">
    <property type="nucleotide sequence ID" value="NZ_CP036433.1"/>
</dbReference>
<gene>
    <name evidence="6" type="ORF">Pla8534_05700</name>
</gene>
<dbReference type="InterPro" id="IPR011478">
    <property type="entry name" value="DUF1585"/>
</dbReference>
<dbReference type="Pfam" id="PF07627">
    <property type="entry name" value="PSCyt3"/>
    <property type="match status" value="1"/>
</dbReference>
<evidence type="ECO:0008006" key="8">
    <source>
        <dbReference type="Google" id="ProtNLM"/>
    </source>
</evidence>
<dbReference type="Proteomes" id="UP000317648">
    <property type="component" value="Chromosome"/>
</dbReference>
<evidence type="ECO:0000259" key="5">
    <source>
        <dbReference type="Pfam" id="PF07631"/>
    </source>
</evidence>
<dbReference type="InterPro" id="IPR013039">
    <property type="entry name" value="DUF1588"/>
</dbReference>
<dbReference type="InterPro" id="IPR013042">
    <property type="entry name" value="DUF1592"/>
</dbReference>
<feature type="domain" description="DUF1588" evidence="4">
    <location>
        <begin position="577"/>
        <end position="672"/>
    </location>
</feature>
<evidence type="ECO:0000259" key="3">
    <source>
        <dbReference type="Pfam" id="PF07624"/>
    </source>
</evidence>
<sequence precursor="true">MERSRVTIVRLAVMLVLGQAAAGAVEPQGSVEKGPAWTATRFEKFVGQHCLDCHSTDDPAGDVDLSGLAAEGGLNGQHWQRALAQLASGQMPPDDAARPALADREAAIAWLASTLTQSGQTPHFGDGPLPQDGNLVDHERLFSGLHAGPAFSPPRFWRRSGPQYDALMERLWVIPRLRYEKTHTRNDPDWAAYSYSQPFASLDPSHFTNYSGSVHADEAALRALLDAGGQIAERLTSDQTAYAKELQPPHAVGIPTIRRGSSWERFKQEPPARPAEFEPFVQQEPQPHAEQQQAVVQRVFALLLNRQPTSEEADRYGEFLRRGMEKNGPLPALKGLITAVMVSPEFVFRMEVGMSPPDEHGRRRLSPSELAYAIGYALTDAGPDAEIWEAVESGRLQTKADVARQVQRLLADDRIEKQRKLRFFQEFFGYPQAVDVFKDQGGWPLEVQYLVRDADMLVEHVLRQDKDVFAQLLTTDRYFVAYPYIPDPELFEAIIASTREETQESMARQKQRGRSVGPDPQGKYNRAWALTQGRELIPRTVHNDRGSAEMSYIRIYGIDGNTFSWTKNQPIAVPGRRAGILTHPAWLAAHSTAFDNSVVGRGHWIRENLLAGKIPNVPIDVEAQLPDEPNSTLRERMRATRAERCVRCHRQMDPLGFPFEIYDHWGQFREQEMVGQKKNMPKEINPQGAILASGDPALDGPVDDAIDLVQRLAQSPRVRQSMIRHAFRYWMGRNEMLSDAPTLLAADRAYLDSGGSFNAVIVSLLTSDSFLYRK</sequence>
<accession>A0A518DLS9</accession>
<evidence type="ECO:0000259" key="4">
    <source>
        <dbReference type="Pfam" id="PF07627"/>
    </source>
</evidence>
<evidence type="ECO:0000313" key="7">
    <source>
        <dbReference type="Proteomes" id="UP000317648"/>
    </source>
</evidence>
<feature type="chain" id="PRO_5021961260" description="Planctomycete cytochrome C" evidence="2">
    <location>
        <begin position="23"/>
        <end position="774"/>
    </location>
</feature>
<evidence type="ECO:0000313" key="6">
    <source>
        <dbReference type="EMBL" id="QDU92797.1"/>
    </source>
</evidence>
<evidence type="ECO:0000256" key="2">
    <source>
        <dbReference type="SAM" id="SignalP"/>
    </source>
</evidence>